<dbReference type="SUPFAM" id="SSF50729">
    <property type="entry name" value="PH domain-like"/>
    <property type="match status" value="1"/>
</dbReference>
<dbReference type="InterPro" id="IPR015943">
    <property type="entry name" value="WD40/YVTN_repeat-like_dom_sf"/>
</dbReference>
<dbReference type="CDD" id="cd06071">
    <property type="entry name" value="Beach"/>
    <property type="match status" value="1"/>
</dbReference>
<dbReference type="SUPFAM" id="SSF49899">
    <property type="entry name" value="Concanavalin A-like lectins/glucanases"/>
    <property type="match status" value="1"/>
</dbReference>
<dbReference type="SMART" id="SM01026">
    <property type="entry name" value="Beach"/>
    <property type="match status" value="1"/>
</dbReference>
<sequence length="2078" mass="230554">MFRTLLSPLSARFAASPNSATSPSGRPQSATSVGFGRGGSGLEEDEPSPEDFARDVLVEVMRRSVERLKLAEGLSARTEVLLEIHKIMLEDAVTKEMFRAMDGFLVLMSVLSTIQPAHSWPVAEAGDQIVLDVLEATRLIFAILSESLHKHPENVRFFELSVGYESLAQAALPLLSDVKTVDETLGFILALSLHDFSLSSLLEITDETTYESIDRRLQDLAPRLSTIQHIGAIRVLYGSIASLAQDGDKTSFRRYYIYRTLERLSAHNHRNFAVLNNLHLVGPLFDVYQSTRSKKRDESDGDPNNETPAPSPTPSLALTVIPKPERQVILKLLKRLLELGSSSEEARLMFQKALRADESLNGDVLEVLRAGMKTRWPEHFSLEGPSALVVPCEPSKSLPSSGFTFMVWLWVEALPEFRPHSIFTFRLGESLIFSLRLRADGALECLSTGNKDPMVFTTTLPKQRWSHLVLVHHPHRASNPTIRLFLDGVLVDSVNWHYPKAESHAKPGTFTIGDIDDSANMKWCIASAYLLSTPLTDEMPRLIQHLGPRYVARFQATDVIKFMTYSASTSLSVLLASIAPSQKGPAIADLMNVIQHGMSIPEASVIFALSPAGNVGRRSEDVGGAGGVAGEGAGAYGGASAGVGVGVGLNSASSLGVGAGLGLGLSNVGMGLGATTLQTKWEAFVEGDVYDVRSTPLDLSMWKLGGAAVALGLVQYAKTAHELSRTLSVLTGGLRNSWQNSEDMERLRGYEILAAILRNKSHLINMTGFEILFEFLGLNFRTPDQSTVVNTAAYRAIALDFQLWAHTQTDIQRVHLEHFTTLLVTSKHKRFNLKTCLRKMSLVRKVLFALQTDWYPLESVPWLIEALRAVAEANFSAEDAVKPIVAFLAANLHEETSGAASPRSVISRIDQRHPQLKAELVLTMFTSIIQTPAAYQKFIGALPAARIYLLLLGERPTAVIATQILKMIAVSLKASTSFTRKFELASGWSILKTVLPYGWCEEAKVAAFDILLGPQEDAQEKNVVVCAHIVPPLFGVLQSQLDVITGMNVHDHCYNDADEATTFAEALLEQLISVHSSSTTFRQIFKSQTTTQYFLDAYRSFVTALSQAHEIPAASVRLLEKLTHFGLSIALDTVVAAQQKQEILDVLQLAEAVLNPRDSQETAIDPTVFVKRPAARRSRLASSRLSVHLGERTVQRSIARIHDWRKTVVATEKKRLRKTILDLREEYRQVTALTEWRTLLTAERGLWPGVSAAPKWRLDETEGPYRVRKKLENDQEKAVSFKVETRSHQSNIREPDSEAQSMLQAEVPPWAESYEISSTDTEDHLDEEVQEDKHRRVRHELEPGDVIEAVYTVARIAGVDSSPGLLIFGRTHLYMLDGLMENDDGEIIDVHDAPEKLFFVPGSIVELDGPQQAQRWTYDQIISYSDRTCLFRDVALELYFRDSRSLLLVFLQKANRQATNDRLAVVISRAGHSNEAVTPSLLRSPLVGRLSGRVSGRLSAKVLMSFRMDELSTAQRKWQAREISNFAYISILNQLSGRTPNDATQYPVFPWVISDYSSKTLNLDSDSSFRDLTRPMGALTDARREAAEGRYLALQSVDEKPFHYGTHFSSSMIVCHFLIRMAPFTNMFKTLQGGDWDLPDRLFVDIQRAYHSAGADLRGDVRELIPEFFSCPEFLENSQNLDFGITQNTGERINDVNLPPWAKQDPLLFVMLNRQASALESDYVSNHLPAWIDLIWGCKQRDVEALNVFHPLSYEGTIDLDAITDEVERKATVGIIHNFGQTPRKLFSSSHPDRMMHGTSALPIGTIYGIVEDYHLLSQGTRPVKELSAAVHELAIDLVGEKIIPTPRGTLIVPSRPHESVEWIVEVIEAAYCTCAAFADADTLVTGSEDYTTRAHPLDAFTFGAGNDGSAALWDLNRGAYVRSIWHGHGQSHTVHLAAVNESTGFVATCSANKLMLHTINARPIASLDLSDLAISQMYPPITSLAFHEREYSRQGLLATGSPDGSVTLRTWNTDHTPEGEKARWEFSTLKTLKVKGSDAERRSSHSSMPCITALRFIGETLYHGEDTGRVYCWELPD</sequence>
<dbReference type="Gene3D" id="2.130.10.10">
    <property type="entry name" value="YVTN repeat-like/Quinoprotein amine dehydrogenase"/>
    <property type="match status" value="1"/>
</dbReference>
<feature type="domain" description="BEACH" evidence="4">
    <location>
        <begin position="1503"/>
        <end position="1794"/>
    </location>
</feature>
<feature type="domain" description="BEACH-type PH" evidence="5">
    <location>
        <begin position="1342"/>
        <end position="1464"/>
    </location>
</feature>
<proteinExistence type="predicted"/>
<dbReference type="InterPro" id="IPR051944">
    <property type="entry name" value="BEACH_domain_protein"/>
</dbReference>
<keyword evidence="7" id="KW-1185">Reference proteome</keyword>
<dbReference type="Pfam" id="PF13385">
    <property type="entry name" value="Laminin_G_3"/>
    <property type="match status" value="1"/>
</dbReference>
<name>A0A4R0RPQ8_9APHY</name>
<gene>
    <name evidence="6" type="ORF">EIP91_011501</name>
</gene>
<protein>
    <recommendedName>
        <fullName evidence="8">Beach-domain-containing protein</fullName>
    </recommendedName>
</protein>
<keyword evidence="1" id="KW-0853">WD repeat</keyword>
<dbReference type="SUPFAM" id="SSF50978">
    <property type="entry name" value="WD40 repeat-like"/>
    <property type="match status" value="1"/>
</dbReference>
<dbReference type="EMBL" id="RWJN01000075">
    <property type="protein sequence ID" value="TCD68135.1"/>
    <property type="molecule type" value="Genomic_DNA"/>
</dbReference>
<dbReference type="InterPro" id="IPR013320">
    <property type="entry name" value="ConA-like_dom_sf"/>
</dbReference>
<dbReference type="PANTHER" id="PTHR46108:SF4">
    <property type="entry name" value="BLUE CHEESE"/>
    <property type="match status" value="1"/>
</dbReference>
<dbReference type="PROSITE" id="PS51783">
    <property type="entry name" value="PH_BEACH"/>
    <property type="match status" value="1"/>
</dbReference>
<dbReference type="PROSITE" id="PS50197">
    <property type="entry name" value="BEACH"/>
    <property type="match status" value="1"/>
</dbReference>
<reference evidence="6 7" key="1">
    <citation type="submission" date="2018-11" db="EMBL/GenBank/DDBJ databases">
        <title>Genome assembly of Steccherinum ochraceum LE-BIN_3174, the white-rot fungus of the Steccherinaceae family (The Residual Polyporoid clade, Polyporales, Basidiomycota).</title>
        <authorList>
            <person name="Fedorova T.V."/>
            <person name="Glazunova O.A."/>
            <person name="Landesman E.O."/>
            <person name="Moiseenko K.V."/>
            <person name="Psurtseva N.V."/>
            <person name="Savinova O.S."/>
            <person name="Shakhova N.V."/>
            <person name="Tyazhelova T.V."/>
            <person name="Vasina D.V."/>
        </authorList>
    </citation>
    <scope>NUCLEOTIDE SEQUENCE [LARGE SCALE GENOMIC DNA]</scope>
    <source>
        <strain evidence="6 7">LE-BIN_3174</strain>
    </source>
</reference>
<dbReference type="STRING" id="92696.A0A4R0RPQ8"/>
<feature type="compositionally biased region" description="Polar residues" evidence="3">
    <location>
        <begin position="16"/>
        <end position="32"/>
    </location>
</feature>
<feature type="region of interest" description="Disordered" evidence="3">
    <location>
        <begin position="292"/>
        <end position="317"/>
    </location>
</feature>
<dbReference type="Proteomes" id="UP000292702">
    <property type="component" value="Unassembled WGS sequence"/>
</dbReference>
<evidence type="ECO:0000259" key="4">
    <source>
        <dbReference type="PROSITE" id="PS50197"/>
    </source>
</evidence>
<dbReference type="Gene3D" id="1.10.1540.10">
    <property type="entry name" value="BEACH domain"/>
    <property type="match status" value="1"/>
</dbReference>
<evidence type="ECO:0008006" key="8">
    <source>
        <dbReference type="Google" id="ProtNLM"/>
    </source>
</evidence>
<evidence type="ECO:0000313" key="6">
    <source>
        <dbReference type="EMBL" id="TCD68135.1"/>
    </source>
</evidence>
<feature type="region of interest" description="Disordered" evidence="3">
    <location>
        <begin position="13"/>
        <end position="49"/>
    </location>
</feature>
<keyword evidence="2" id="KW-0677">Repeat</keyword>
<evidence type="ECO:0000313" key="7">
    <source>
        <dbReference type="Proteomes" id="UP000292702"/>
    </source>
</evidence>
<evidence type="ECO:0000256" key="2">
    <source>
        <dbReference type="ARBA" id="ARBA00022737"/>
    </source>
</evidence>
<dbReference type="InterPro" id="IPR023362">
    <property type="entry name" value="PH-BEACH_dom"/>
</dbReference>
<dbReference type="InterPro" id="IPR000409">
    <property type="entry name" value="BEACH_dom"/>
</dbReference>
<evidence type="ECO:0000256" key="3">
    <source>
        <dbReference type="SAM" id="MobiDB-lite"/>
    </source>
</evidence>
<evidence type="ECO:0000256" key="1">
    <source>
        <dbReference type="ARBA" id="ARBA00022574"/>
    </source>
</evidence>
<dbReference type="InterPro" id="IPR036372">
    <property type="entry name" value="BEACH_dom_sf"/>
</dbReference>
<dbReference type="Pfam" id="PF02138">
    <property type="entry name" value="Beach"/>
    <property type="match status" value="1"/>
</dbReference>
<dbReference type="InterPro" id="IPR056252">
    <property type="entry name" value="Alfy-like_Arm-like"/>
</dbReference>
<dbReference type="InterPro" id="IPR031570">
    <property type="entry name" value="NBEA/BDCP_DUF4704"/>
</dbReference>
<dbReference type="InterPro" id="IPR036322">
    <property type="entry name" value="WD40_repeat_dom_sf"/>
</dbReference>
<evidence type="ECO:0000259" key="5">
    <source>
        <dbReference type="PROSITE" id="PS51783"/>
    </source>
</evidence>
<dbReference type="SUPFAM" id="SSF81837">
    <property type="entry name" value="BEACH domain"/>
    <property type="match status" value="1"/>
</dbReference>
<dbReference type="Gene3D" id="2.60.120.200">
    <property type="match status" value="1"/>
</dbReference>
<dbReference type="Pfam" id="PF23295">
    <property type="entry name" value="Arm_4"/>
    <property type="match status" value="1"/>
</dbReference>
<dbReference type="Pfam" id="PF15787">
    <property type="entry name" value="DUF4704"/>
    <property type="match status" value="1"/>
</dbReference>
<dbReference type="OrthoDB" id="26681at2759"/>
<organism evidence="6 7">
    <name type="scientific">Steccherinum ochraceum</name>
    <dbReference type="NCBI Taxonomy" id="92696"/>
    <lineage>
        <taxon>Eukaryota</taxon>
        <taxon>Fungi</taxon>
        <taxon>Dikarya</taxon>
        <taxon>Basidiomycota</taxon>
        <taxon>Agaricomycotina</taxon>
        <taxon>Agaricomycetes</taxon>
        <taxon>Polyporales</taxon>
        <taxon>Steccherinaceae</taxon>
        <taxon>Steccherinum</taxon>
    </lineage>
</organism>
<comment type="caution">
    <text evidence="6">The sequence shown here is derived from an EMBL/GenBank/DDBJ whole genome shotgun (WGS) entry which is preliminary data.</text>
</comment>
<dbReference type="PANTHER" id="PTHR46108">
    <property type="entry name" value="BLUE CHEESE"/>
    <property type="match status" value="1"/>
</dbReference>
<accession>A0A4R0RPQ8</accession>